<proteinExistence type="predicted"/>
<reference evidence="2 3" key="1">
    <citation type="submission" date="2020-10" db="EMBL/GenBank/DDBJ databases">
        <title>Complete genome sequence of Paludibaculum fermentans P105T, a facultatively anaerobic acidobacterium capable of dissimilatory Fe(III) reduction.</title>
        <authorList>
            <person name="Dedysh S.N."/>
            <person name="Beletsky A.V."/>
            <person name="Kulichevskaya I.S."/>
            <person name="Mardanov A.V."/>
            <person name="Ravin N.V."/>
        </authorList>
    </citation>
    <scope>NUCLEOTIDE SEQUENCE [LARGE SCALE GENOMIC DNA]</scope>
    <source>
        <strain evidence="2 3">P105</strain>
    </source>
</reference>
<feature type="signal peptide" evidence="1">
    <location>
        <begin position="1"/>
        <end position="18"/>
    </location>
</feature>
<gene>
    <name evidence="2" type="ORF">IRI77_20215</name>
</gene>
<keyword evidence="1" id="KW-0732">Signal</keyword>
<feature type="chain" id="PRO_5032739766" evidence="1">
    <location>
        <begin position="19"/>
        <end position="197"/>
    </location>
</feature>
<dbReference type="EMBL" id="CP063849">
    <property type="protein sequence ID" value="QOY85163.1"/>
    <property type="molecule type" value="Genomic_DNA"/>
</dbReference>
<dbReference type="RefSeq" id="WP_194446833.1">
    <property type="nucleotide sequence ID" value="NZ_CP063849.1"/>
</dbReference>
<protein>
    <submittedName>
        <fullName evidence="2">Uncharacterized protein</fullName>
    </submittedName>
</protein>
<keyword evidence="3" id="KW-1185">Reference proteome</keyword>
<name>A0A7S7SHZ2_PALFE</name>
<dbReference type="KEGG" id="pfer:IRI77_20215"/>
<organism evidence="2 3">
    <name type="scientific">Paludibaculum fermentans</name>
    <dbReference type="NCBI Taxonomy" id="1473598"/>
    <lineage>
        <taxon>Bacteria</taxon>
        <taxon>Pseudomonadati</taxon>
        <taxon>Acidobacteriota</taxon>
        <taxon>Terriglobia</taxon>
        <taxon>Bryobacterales</taxon>
        <taxon>Bryobacteraceae</taxon>
        <taxon>Paludibaculum</taxon>
    </lineage>
</organism>
<sequence length="197" mass="21282">MKGLFCLFLALAPLQAQSWSVGIPDSLITYLALTSSQAGQLAQNNNAYSELVSRKNSRIYEVQSEIATETAKDPIDPSALGVRYMEIELICRDIKKAGDDLRKNNTALLTEAQKVKLAALEEAMKLAPVYTAAQNANLLAGIRSGDFSAIIGIPSAAVFYQKWPAACNTPSAVSIYDPVAMPTPRPCRDASCVDKQK</sequence>
<evidence type="ECO:0000313" key="2">
    <source>
        <dbReference type="EMBL" id="QOY85163.1"/>
    </source>
</evidence>
<dbReference type="Proteomes" id="UP000593892">
    <property type="component" value="Chromosome"/>
</dbReference>
<accession>A0A7S7SHZ2</accession>
<dbReference type="AlphaFoldDB" id="A0A7S7SHZ2"/>
<evidence type="ECO:0000313" key="3">
    <source>
        <dbReference type="Proteomes" id="UP000593892"/>
    </source>
</evidence>
<evidence type="ECO:0000256" key="1">
    <source>
        <dbReference type="SAM" id="SignalP"/>
    </source>
</evidence>